<dbReference type="InterPro" id="IPR003673">
    <property type="entry name" value="CoA-Trfase_fam_III"/>
</dbReference>
<keyword evidence="3" id="KW-1185">Reference proteome</keyword>
<dbReference type="PANTHER" id="PTHR48207:SF3">
    <property type="entry name" value="SUCCINATE--HYDROXYMETHYLGLUTARATE COA-TRANSFERASE"/>
    <property type="match status" value="1"/>
</dbReference>
<name>A0ABM0GPY5_SACKO</name>
<evidence type="ECO:0000313" key="3">
    <source>
        <dbReference type="Proteomes" id="UP000694865"/>
    </source>
</evidence>
<protein>
    <submittedName>
        <fullName evidence="4">Succinate--hydroxymethylglutarate CoA-transferase-like</fullName>
    </submittedName>
</protein>
<evidence type="ECO:0000256" key="1">
    <source>
        <dbReference type="ARBA" id="ARBA00008383"/>
    </source>
</evidence>
<dbReference type="PANTHER" id="PTHR48207">
    <property type="entry name" value="SUCCINATE--HYDROXYMETHYLGLUTARATE COA-TRANSFERASE"/>
    <property type="match status" value="1"/>
</dbReference>
<sequence length="446" mass="49110">MACCRFTMLTRPVKLSRLWRQVGSAISRDWVVKRRYSTGGSTQAMGALDGIRVLDLTRVLAGPFATMILGDLGAEIIKIEKPGVGDETRTWGPPFVDSQSCYFLSINRNKKSLAVDLKDPRGKQIIIELAKKCDVLVENYVPGKLTSMGLGYEDLHKVAPQLIYCSISGYGSDGPYAERAGYDVVAASMAGLLHITGPQDGEPARVGVAMTDLSTGLYSHGAIMAALLQRYKTGKGQKIECNLLSTQVALLTHIAGNYLNAGVEAKRWGTGHGSIVPYQAFKTKDGFYLIVGAGNDKHFSIVCKLLSLEFLLEDNRYKGNHMRVENRNTLITTMSDRFSQKSLKEWLDIFEGCGIPYGPINNMQQVFNDPQVQHNNMVQEVQHATVGNVRMTGPAVKYSDSDNSIHLPPPLLGQHSKEVLQDLLEYDENEVADLIDNHIVASCKDQ</sequence>
<proteinExistence type="inferred from homology"/>
<dbReference type="Proteomes" id="UP000694865">
    <property type="component" value="Unplaced"/>
</dbReference>
<dbReference type="InterPro" id="IPR050483">
    <property type="entry name" value="CoA-transferase_III_domain"/>
</dbReference>
<organism evidence="3 4">
    <name type="scientific">Saccoglossus kowalevskii</name>
    <name type="common">Acorn worm</name>
    <dbReference type="NCBI Taxonomy" id="10224"/>
    <lineage>
        <taxon>Eukaryota</taxon>
        <taxon>Metazoa</taxon>
        <taxon>Hemichordata</taxon>
        <taxon>Enteropneusta</taxon>
        <taxon>Harrimaniidae</taxon>
        <taxon>Saccoglossus</taxon>
    </lineage>
</organism>
<dbReference type="Pfam" id="PF02515">
    <property type="entry name" value="CoA_transf_3"/>
    <property type="match status" value="1"/>
</dbReference>
<reference evidence="4" key="1">
    <citation type="submission" date="2025-08" db="UniProtKB">
        <authorList>
            <consortium name="RefSeq"/>
        </authorList>
    </citation>
    <scope>IDENTIFICATION</scope>
    <source>
        <tissue evidence="4">Testes</tissue>
    </source>
</reference>
<dbReference type="SUPFAM" id="SSF89796">
    <property type="entry name" value="CoA-transferase family III (CaiB/BaiF)"/>
    <property type="match status" value="1"/>
</dbReference>
<dbReference type="RefSeq" id="XP_002734750.2">
    <property type="nucleotide sequence ID" value="XM_002734704.2"/>
</dbReference>
<evidence type="ECO:0000313" key="4">
    <source>
        <dbReference type="RefSeq" id="XP_002734750.2"/>
    </source>
</evidence>
<dbReference type="GeneID" id="100367923"/>
<evidence type="ECO:0000256" key="2">
    <source>
        <dbReference type="ARBA" id="ARBA00022679"/>
    </source>
</evidence>
<comment type="similarity">
    <text evidence="1">Belongs to the CoA-transferase III family.</text>
</comment>
<dbReference type="InterPro" id="IPR023606">
    <property type="entry name" value="CoA-Trfase_III_dom_1_sf"/>
</dbReference>
<keyword evidence="2" id="KW-0808">Transferase</keyword>
<accession>A0ABM0GPY5</accession>
<gene>
    <name evidence="4" type="primary">LOC100367923</name>
</gene>
<dbReference type="Gene3D" id="3.40.50.10540">
    <property type="entry name" value="Crotonobetainyl-coa:carnitine coa-transferase, domain 1"/>
    <property type="match status" value="2"/>
</dbReference>